<dbReference type="GO" id="GO:0016989">
    <property type="term" value="F:sigma factor antagonist activity"/>
    <property type="evidence" value="ECO:0007669"/>
    <property type="project" value="TreeGrafter"/>
</dbReference>
<feature type="region of interest" description="Disordered" evidence="1">
    <location>
        <begin position="318"/>
        <end position="343"/>
    </location>
</feature>
<accession>A0A2S2CKC8</accession>
<reference evidence="5" key="1">
    <citation type="submission" date="2018-05" db="EMBL/GenBank/DDBJ databases">
        <title>Azospirillum thermophila sp. nov., a novel isolated from hot spring.</title>
        <authorList>
            <person name="Zhao Z."/>
        </authorList>
    </citation>
    <scope>NUCLEOTIDE SEQUENCE [LARGE SCALE GENOMIC DNA]</scope>
    <source>
        <strain evidence="5">CFH 70021</strain>
    </source>
</reference>
<evidence type="ECO:0000259" key="3">
    <source>
        <dbReference type="Pfam" id="PF16220"/>
    </source>
</evidence>
<dbReference type="Gene3D" id="2.60.120.1440">
    <property type="match status" value="1"/>
</dbReference>
<feature type="compositionally biased region" description="Basic and acidic residues" evidence="1">
    <location>
        <begin position="334"/>
        <end position="343"/>
    </location>
</feature>
<dbReference type="KEGG" id="azz:DEW08_01125"/>
<dbReference type="InterPro" id="IPR006860">
    <property type="entry name" value="FecR"/>
</dbReference>
<dbReference type="InterPro" id="IPR032623">
    <property type="entry name" value="FecR_N"/>
</dbReference>
<feature type="compositionally biased region" description="Polar residues" evidence="1">
    <location>
        <begin position="291"/>
        <end position="300"/>
    </location>
</feature>
<dbReference type="OrthoDB" id="1098280at2"/>
<proteinExistence type="predicted"/>
<feature type="compositionally biased region" description="Basic and acidic residues" evidence="1">
    <location>
        <begin position="21"/>
        <end position="47"/>
    </location>
</feature>
<dbReference type="Pfam" id="PF16220">
    <property type="entry name" value="DUF4880"/>
    <property type="match status" value="1"/>
</dbReference>
<dbReference type="PANTHER" id="PTHR30273:SF2">
    <property type="entry name" value="PROTEIN FECR"/>
    <property type="match status" value="1"/>
</dbReference>
<protein>
    <submittedName>
        <fullName evidence="4">Iron dicitrate transport regulator FecR</fullName>
    </submittedName>
</protein>
<evidence type="ECO:0000256" key="1">
    <source>
        <dbReference type="SAM" id="MobiDB-lite"/>
    </source>
</evidence>
<feature type="domain" description="FecR N-terminal" evidence="3">
    <location>
        <begin position="56"/>
        <end position="96"/>
    </location>
</feature>
<feature type="region of interest" description="Disordered" evidence="1">
    <location>
        <begin position="279"/>
        <end position="302"/>
    </location>
</feature>
<dbReference type="AlphaFoldDB" id="A0A2S2CKC8"/>
<dbReference type="InterPro" id="IPR012373">
    <property type="entry name" value="Ferrdict_sens_TM"/>
</dbReference>
<sequence>MSSRPRAGPARLWWSRSRTSKLRDQDDGRQATRVTQDKADAKRPEEGYRHADPVTDAALDWFVRLLDSPADPATLAAYRSWRQSDPRHAEAFDRLTEVGALPELRSATLAHYPATPLPARPRRRAWLGAMAAALLLAVVGTHLYPDLRVRWSADHRTGTGERRDVVLPDGSRLILDSDSAVALAFTGTERRVALMRGRAYFDVVRDPARPFRVAAGFSTVEVTGTAFTVQSDRREDTVFLEHGRVTVSRLDDPGQPVTLAPGDRLTATALGLTMQHHADRPRRCRGGTAAMPSTTSGSQRWSRRCGAIIPRRSCCWTTTSRRSPSAGTTGWTTRPERWPRWPA</sequence>
<feature type="domain" description="FecR protein" evidence="2">
    <location>
        <begin position="154"/>
        <end position="245"/>
    </location>
</feature>
<keyword evidence="5" id="KW-1185">Reference proteome</keyword>
<evidence type="ECO:0000313" key="5">
    <source>
        <dbReference type="Proteomes" id="UP000245629"/>
    </source>
</evidence>
<dbReference type="EMBL" id="CP029352">
    <property type="protein sequence ID" value="AWK84968.1"/>
    <property type="molecule type" value="Genomic_DNA"/>
</dbReference>
<dbReference type="Proteomes" id="UP000245629">
    <property type="component" value="Chromosome 1"/>
</dbReference>
<evidence type="ECO:0000259" key="2">
    <source>
        <dbReference type="Pfam" id="PF04773"/>
    </source>
</evidence>
<dbReference type="PANTHER" id="PTHR30273">
    <property type="entry name" value="PERIPLASMIC SIGNAL SENSOR AND SIGMA FACTOR ACTIVATOR FECR-RELATED"/>
    <property type="match status" value="1"/>
</dbReference>
<evidence type="ECO:0000313" key="4">
    <source>
        <dbReference type="EMBL" id="AWK84968.1"/>
    </source>
</evidence>
<dbReference type="Pfam" id="PF04773">
    <property type="entry name" value="FecR"/>
    <property type="match status" value="1"/>
</dbReference>
<organism evidence="4 5">
    <name type="scientific">Azospirillum thermophilum</name>
    <dbReference type="NCBI Taxonomy" id="2202148"/>
    <lineage>
        <taxon>Bacteria</taxon>
        <taxon>Pseudomonadati</taxon>
        <taxon>Pseudomonadota</taxon>
        <taxon>Alphaproteobacteria</taxon>
        <taxon>Rhodospirillales</taxon>
        <taxon>Azospirillaceae</taxon>
        <taxon>Azospirillum</taxon>
    </lineage>
</organism>
<name>A0A2S2CKC8_9PROT</name>
<feature type="region of interest" description="Disordered" evidence="1">
    <location>
        <begin position="1"/>
        <end position="47"/>
    </location>
</feature>
<gene>
    <name evidence="4" type="ORF">DEW08_01125</name>
</gene>